<dbReference type="PANTHER" id="PTHR33446:SF2">
    <property type="entry name" value="PROTEIN TONB"/>
    <property type="match status" value="1"/>
</dbReference>
<evidence type="ECO:0000313" key="12">
    <source>
        <dbReference type="EMBL" id="MFC4738737.1"/>
    </source>
</evidence>
<comment type="caution">
    <text evidence="12">The sequence shown here is derived from an EMBL/GenBank/DDBJ whole genome shotgun (WGS) entry which is preliminary data.</text>
</comment>
<dbReference type="InterPro" id="IPR008756">
    <property type="entry name" value="Peptidase_M56"/>
</dbReference>
<dbReference type="NCBIfam" id="TIGR01352">
    <property type="entry name" value="tonB_Cterm"/>
    <property type="match status" value="1"/>
</dbReference>
<evidence type="ECO:0000256" key="10">
    <source>
        <dbReference type="SAM" id="Phobius"/>
    </source>
</evidence>
<keyword evidence="4" id="KW-1003">Cell membrane</keyword>
<evidence type="ECO:0000313" key="13">
    <source>
        <dbReference type="Proteomes" id="UP001595885"/>
    </source>
</evidence>
<dbReference type="Pfam" id="PF03544">
    <property type="entry name" value="TonB_C"/>
    <property type="match status" value="1"/>
</dbReference>
<evidence type="ECO:0000256" key="7">
    <source>
        <dbReference type="ARBA" id="ARBA00022927"/>
    </source>
</evidence>
<evidence type="ECO:0000256" key="3">
    <source>
        <dbReference type="ARBA" id="ARBA00022448"/>
    </source>
</evidence>
<keyword evidence="6 10" id="KW-0812">Transmembrane</keyword>
<evidence type="ECO:0000256" key="4">
    <source>
        <dbReference type="ARBA" id="ARBA00022475"/>
    </source>
</evidence>
<feature type="transmembrane region" description="Helical" evidence="10">
    <location>
        <begin position="6"/>
        <end position="25"/>
    </location>
</feature>
<evidence type="ECO:0000256" key="5">
    <source>
        <dbReference type="ARBA" id="ARBA00022519"/>
    </source>
</evidence>
<dbReference type="PROSITE" id="PS52015">
    <property type="entry name" value="TONB_CTD"/>
    <property type="match status" value="1"/>
</dbReference>
<comment type="subcellular location">
    <subcellularLocation>
        <location evidence="1">Cell inner membrane</location>
        <topology evidence="1">Single-pass membrane protein</topology>
        <orientation evidence="1">Periplasmic side</orientation>
    </subcellularLocation>
</comment>
<reference evidence="13" key="1">
    <citation type="journal article" date="2019" name="Int. J. Syst. Evol. Microbiol.">
        <title>The Global Catalogue of Microorganisms (GCM) 10K type strain sequencing project: providing services to taxonomists for standard genome sequencing and annotation.</title>
        <authorList>
            <consortium name="The Broad Institute Genomics Platform"/>
            <consortium name="The Broad Institute Genome Sequencing Center for Infectious Disease"/>
            <person name="Wu L."/>
            <person name="Ma J."/>
        </authorList>
    </citation>
    <scope>NUCLEOTIDE SEQUENCE [LARGE SCALE GENOMIC DNA]</scope>
    <source>
        <strain evidence="13">CCUG 50349</strain>
    </source>
</reference>
<dbReference type="InterPro" id="IPR051045">
    <property type="entry name" value="TonB-dependent_transducer"/>
</dbReference>
<dbReference type="Proteomes" id="UP001595885">
    <property type="component" value="Unassembled WGS sequence"/>
</dbReference>
<evidence type="ECO:0000256" key="9">
    <source>
        <dbReference type="ARBA" id="ARBA00023136"/>
    </source>
</evidence>
<evidence type="ECO:0000256" key="6">
    <source>
        <dbReference type="ARBA" id="ARBA00022692"/>
    </source>
</evidence>
<dbReference type="PANTHER" id="PTHR33446">
    <property type="entry name" value="PROTEIN TONB-RELATED"/>
    <property type="match status" value="1"/>
</dbReference>
<dbReference type="Gene3D" id="3.30.1150.10">
    <property type="match status" value="1"/>
</dbReference>
<keyword evidence="5" id="KW-0997">Cell inner membrane</keyword>
<keyword evidence="7" id="KW-0653">Protein transport</keyword>
<proteinExistence type="inferred from homology"/>
<evidence type="ECO:0000256" key="2">
    <source>
        <dbReference type="ARBA" id="ARBA00006555"/>
    </source>
</evidence>
<dbReference type="SUPFAM" id="SSF74653">
    <property type="entry name" value="TolA/TonB C-terminal domain"/>
    <property type="match status" value="1"/>
</dbReference>
<dbReference type="Pfam" id="PF05569">
    <property type="entry name" value="Peptidase_M56"/>
    <property type="match status" value="1"/>
</dbReference>
<protein>
    <submittedName>
        <fullName evidence="12">TonB family protein</fullName>
    </submittedName>
</protein>
<dbReference type="InterPro" id="IPR037682">
    <property type="entry name" value="TonB_C"/>
</dbReference>
<evidence type="ECO:0000256" key="8">
    <source>
        <dbReference type="ARBA" id="ARBA00022989"/>
    </source>
</evidence>
<name>A0ABV9NZN1_9FLAO</name>
<sequence length="429" mass="49615">MNDFLIYSLQTVILQLLFLLVFELFFKKETFFKANRFYLLGSTVLSLIIPLLKIPIHGKAQQQYVFQLKEVVLSNAGFVENQTENISFQTSLNIVYGIGFLVFLSFFIFKLFKIFKLKQQTTLEIINDTKIYRIENSKQAFSFLNYIFIGKENQNLDTIIKHEKVHQNQLHSLDLLFLEFLKIVFWFNPLIFFFQKRIVEIHEFEADSDSISENKSSYYENLICQIFEVNSITLTNNFYNQSLIKKRLVMLQKSKSKKAGMMKYLVVVPMTVVSLMLFSTTVVAQEKSNKNAEKSKEVPFATIEQIPQFESCSTSEGEEAKQCFMKAMNEHIGKNFNYPKEALDKNMEGRTIVLFNIDKDGNVVDVRTKGKEGSEIIQAEAKRIIELLPKFKPGIYEGKPVKVSYAQPIMFRIAPPPPPAPPVPTIEKQ</sequence>
<feature type="domain" description="TonB C-terminal" evidence="11">
    <location>
        <begin position="323"/>
        <end position="420"/>
    </location>
</feature>
<evidence type="ECO:0000259" key="11">
    <source>
        <dbReference type="PROSITE" id="PS52015"/>
    </source>
</evidence>
<keyword evidence="9 10" id="KW-0472">Membrane</keyword>
<feature type="transmembrane region" description="Helical" evidence="10">
    <location>
        <begin position="94"/>
        <end position="112"/>
    </location>
</feature>
<feature type="transmembrane region" description="Helical" evidence="10">
    <location>
        <begin position="264"/>
        <end position="284"/>
    </location>
</feature>
<gene>
    <name evidence="12" type="ORF">ACFO3U_01890</name>
</gene>
<dbReference type="RefSeq" id="WP_379737896.1">
    <property type="nucleotide sequence ID" value="NZ_JBHSGW010000001.1"/>
</dbReference>
<keyword evidence="8 10" id="KW-1133">Transmembrane helix</keyword>
<keyword evidence="13" id="KW-1185">Reference proteome</keyword>
<feature type="transmembrane region" description="Helical" evidence="10">
    <location>
        <begin position="37"/>
        <end position="56"/>
    </location>
</feature>
<dbReference type="EMBL" id="JBHSGW010000001">
    <property type="protein sequence ID" value="MFC4738737.1"/>
    <property type="molecule type" value="Genomic_DNA"/>
</dbReference>
<dbReference type="InterPro" id="IPR006260">
    <property type="entry name" value="TonB/TolA_C"/>
</dbReference>
<comment type="similarity">
    <text evidence="2">Belongs to the TonB family.</text>
</comment>
<keyword evidence="3" id="KW-0813">Transport</keyword>
<evidence type="ECO:0000256" key="1">
    <source>
        <dbReference type="ARBA" id="ARBA00004383"/>
    </source>
</evidence>
<organism evidence="12 13">
    <name type="scientific">Flavobacterium ponti</name>
    <dbReference type="NCBI Taxonomy" id="665133"/>
    <lineage>
        <taxon>Bacteria</taxon>
        <taxon>Pseudomonadati</taxon>
        <taxon>Bacteroidota</taxon>
        <taxon>Flavobacteriia</taxon>
        <taxon>Flavobacteriales</taxon>
        <taxon>Flavobacteriaceae</taxon>
        <taxon>Flavobacterium</taxon>
    </lineage>
</organism>
<accession>A0ABV9NZN1</accession>